<evidence type="ECO:0000256" key="4">
    <source>
        <dbReference type="ARBA" id="ARBA00022475"/>
    </source>
</evidence>
<comment type="catalytic activity">
    <reaction evidence="20">
        <text>L-seryl-[protein] + ATP = O-phospho-L-seryl-[protein] + ADP + H(+)</text>
        <dbReference type="Rhea" id="RHEA:17989"/>
        <dbReference type="Rhea" id="RHEA-COMP:9863"/>
        <dbReference type="Rhea" id="RHEA-COMP:11604"/>
        <dbReference type="ChEBI" id="CHEBI:15378"/>
        <dbReference type="ChEBI" id="CHEBI:29999"/>
        <dbReference type="ChEBI" id="CHEBI:30616"/>
        <dbReference type="ChEBI" id="CHEBI:83421"/>
        <dbReference type="ChEBI" id="CHEBI:456216"/>
        <dbReference type="EC" id="2.7.11.1"/>
    </reaction>
</comment>
<dbReference type="GO" id="GO:0004674">
    <property type="term" value="F:protein serine/threonine kinase activity"/>
    <property type="evidence" value="ECO:0007669"/>
    <property type="project" value="UniProtKB-KW"/>
</dbReference>
<comment type="caution">
    <text evidence="23">The sequence shown here is derived from an EMBL/GenBank/DDBJ whole genome shotgun (WGS) entry which is preliminary data.</text>
</comment>
<dbReference type="InterPro" id="IPR001611">
    <property type="entry name" value="Leu-rich_rpt"/>
</dbReference>
<dbReference type="InterPro" id="IPR013210">
    <property type="entry name" value="LRR_N_plant-typ"/>
</dbReference>
<evidence type="ECO:0000256" key="3">
    <source>
        <dbReference type="ARBA" id="ARBA00012513"/>
    </source>
</evidence>
<evidence type="ECO:0000256" key="11">
    <source>
        <dbReference type="ARBA" id="ARBA00022737"/>
    </source>
</evidence>
<evidence type="ECO:0000256" key="16">
    <source>
        <dbReference type="ARBA" id="ARBA00023136"/>
    </source>
</evidence>
<comment type="subcellular location">
    <subcellularLocation>
        <location evidence="1">Cell membrane</location>
        <topology evidence="1">Single-pass membrane protein</topology>
    </subcellularLocation>
</comment>
<evidence type="ECO:0000256" key="1">
    <source>
        <dbReference type="ARBA" id="ARBA00004162"/>
    </source>
</evidence>
<feature type="domain" description="Protein kinase" evidence="22">
    <location>
        <begin position="578"/>
        <end position="865"/>
    </location>
</feature>
<dbReference type="FunFam" id="3.80.10.10:FF:000676">
    <property type="entry name" value="LRR receptor-like serine/threonine-protein kinase FLS2"/>
    <property type="match status" value="1"/>
</dbReference>
<comment type="catalytic activity">
    <reaction evidence="19">
        <text>L-threonyl-[protein] + ATP = O-phospho-L-threonyl-[protein] + ADP + H(+)</text>
        <dbReference type="Rhea" id="RHEA:46608"/>
        <dbReference type="Rhea" id="RHEA-COMP:11060"/>
        <dbReference type="Rhea" id="RHEA-COMP:11605"/>
        <dbReference type="ChEBI" id="CHEBI:15378"/>
        <dbReference type="ChEBI" id="CHEBI:30013"/>
        <dbReference type="ChEBI" id="CHEBI:30616"/>
        <dbReference type="ChEBI" id="CHEBI:61977"/>
        <dbReference type="ChEBI" id="CHEBI:456216"/>
        <dbReference type="EC" id="2.7.11.1"/>
    </reaction>
</comment>
<gene>
    <name evidence="23" type="ORF">E3N88_36843</name>
</gene>
<dbReference type="Pfam" id="PF08263">
    <property type="entry name" value="LRRNT_2"/>
    <property type="match status" value="1"/>
</dbReference>
<dbReference type="GO" id="GO:0009791">
    <property type="term" value="P:post-embryonic development"/>
    <property type="evidence" value="ECO:0007669"/>
    <property type="project" value="UniProtKB-ARBA"/>
</dbReference>
<dbReference type="Gene3D" id="3.80.10.10">
    <property type="entry name" value="Ribonuclease Inhibitor"/>
    <property type="match status" value="5"/>
</dbReference>
<evidence type="ECO:0000256" key="2">
    <source>
        <dbReference type="ARBA" id="ARBA00008684"/>
    </source>
</evidence>
<keyword evidence="5" id="KW-0723">Serine/threonine-protein kinase</keyword>
<dbReference type="InterPro" id="IPR008271">
    <property type="entry name" value="Ser/Thr_kinase_AS"/>
</dbReference>
<evidence type="ECO:0000259" key="22">
    <source>
        <dbReference type="PROSITE" id="PS50011"/>
    </source>
</evidence>
<dbReference type="FunFam" id="1.10.510.10:FF:000358">
    <property type="entry name" value="Putative leucine-rich repeat receptor-like serine/threonine-protein kinase"/>
    <property type="match status" value="2"/>
</dbReference>
<evidence type="ECO:0000256" key="6">
    <source>
        <dbReference type="ARBA" id="ARBA00022553"/>
    </source>
</evidence>
<keyword evidence="12" id="KW-0547">Nucleotide-binding</keyword>
<evidence type="ECO:0000256" key="5">
    <source>
        <dbReference type="ARBA" id="ARBA00022527"/>
    </source>
</evidence>
<dbReference type="InterPro" id="IPR050647">
    <property type="entry name" value="Plant_LRR-RLKs"/>
</dbReference>
<accession>A0A5N6M7K2</accession>
<organism evidence="23 24">
    <name type="scientific">Mikania micrantha</name>
    <name type="common">bitter vine</name>
    <dbReference type="NCBI Taxonomy" id="192012"/>
    <lineage>
        <taxon>Eukaryota</taxon>
        <taxon>Viridiplantae</taxon>
        <taxon>Streptophyta</taxon>
        <taxon>Embryophyta</taxon>
        <taxon>Tracheophyta</taxon>
        <taxon>Spermatophyta</taxon>
        <taxon>Magnoliopsida</taxon>
        <taxon>eudicotyledons</taxon>
        <taxon>Gunneridae</taxon>
        <taxon>Pentapetalae</taxon>
        <taxon>asterids</taxon>
        <taxon>campanulids</taxon>
        <taxon>Asterales</taxon>
        <taxon>Asteraceae</taxon>
        <taxon>Asteroideae</taxon>
        <taxon>Heliantheae alliance</taxon>
        <taxon>Eupatorieae</taxon>
        <taxon>Mikania</taxon>
    </lineage>
</organism>
<evidence type="ECO:0000256" key="10">
    <source>
        <dbReference type="ARBA" id="ARBA00022729"/>
    </source>
</evidence>
<evidence type="ECO:0000256" key="8">
    <source>
        <dbReference type="ARBA" id="ARBA00022679"/>
    </source>
</evidence>
<evidence type="ECO:0000256" key="21">
    <source>
        <dbReference type="SAM" id="Phobius"/>
    </source>
</evidence>
<keyword evidence="18" id="KW-0325">Glycoprotein</keyword>
<dbReference type="PROSITE" id="PS50011">
    <property type="entry name" value="PROTEIN_KINASE_DOM"/>
    <property type="match status" value="2"/>
</dbReference>
<keyword evidence="11" id="KW-0677">Repeat</keyword>
<evidence type="ECO:0000256" key="18">
    <source>
        <dbReference type="ARBA" id="ARBA00023180"/>
    </source>
</evidence>
<dbReference type="PROSITE" id="PS51450">
    <property type="entry name" value="LRR"/>
    <property type="match status" value="2"/>
</dbReference>
<reference evidence="23 24" key="1">
    <citation type="submission" date="2019-05" db="EMBL/GenBank/DDBJ databases">
        <title>Mikania micrantha, genome provides insights into the molecular mechanism of rapid growth.</title>
        <authorList>
            <person name="Liu B."/>
        </authorList>
    </citation>
    <scope>NUCLEOTIDE SEQUENCE [LARGE SCALE GENOMIC DNA]</scope>
    <source>
        <strain evidence="23">NLD-2019</strain>
        <tissue evidence="23">Leaf</tissue>
    </source>
</reference>
<dbReference type="PROSITE" id="PS00108">
    <property type="entry name" value="PROTEIN_KINASE_ST"/>
    <property type="match status" value="2"/>
</dbReference>
<dbReference type="Pfam" id="PF00069">
    <property type="entry name" value="Pkinase"/>
    <property type="match status" value="2"/>
</dbReference>
<evidence type="ECO:0000256" key="12">
    <source>
        <dbReference type="ARBA" id="ARBA00022741"/>
    </source>
</evidence>
<dbReference type="SUPFAM" id="SSF56112">
    <property type="entry name" value="Protein kinase-like (PK-like)"/>
    <property type="match status" value="2"/>
</dbReference>
<name>A0A5N6M7K2_9ASTR</name>
<evidence type="ECO:0000256" key="14">
    <source>
        <dbReference type="ARBA" id="ARBA00022840"/>
    </source>
</evidence>
<keyword evidence="16 21" id="KW-0472">Membrane</keyword>
<keyword evidence="24" id="KW-1185">Reference proteome</keyword>
<evidence type="ECO:0000313" key="24">
    <source>
        <dbReference type="Proteomes" id="UP000326396"/>
    </source>
</evidence>
<evidence type="ECO:0000256" key="13">
    <source>
        <dbReference type="ARBA" id="ARBA00022777"/>
    </source>
</evidence>
<dbReference type="GO" id="GO:0051707">
    <property type="term" value="P:response to other organism"/>
    <property type="evidence" value="ECO:0007669"/>
    <property type="project" value="UniProtKB-ARBA"/>
</dbReference>
<dbReference type="InterPro" id="IPR000719">
    <property type="entry name" value="Prot_kinase_dom"/>
</dbReference>
<dbReference type="Gene3D" id="3.30.200.20">
    <property type="entry name" value="Phosphorylase Kinase, domain 1"/>
    <property type="match status" value="2"/>
</dbReference>
<dbReference type="EMBL" id="SZYD01000017">
    <property type="protein sequence ID" value="KAD3068963.1"/>
    <property type="molecule type" value="Genomic_DNA"/>
</dbReference>
<dbReference type="SMART" id="SM00369">
    <property type="entry name" value="LRR_TYP"/>
    <property type="match status" value="11"/>
</dbReference>
<dbReference type="EC" id="2.7.11.1" evidence="3"/>
<dbReference type="GO" id="GO:0033612">
    <property type="term" value="F:receptor serine/threonine kinase binding"/>
    <property type="evidence" value="ECO:0007669"/>
    <property type="project" value="TreeGrafter"/>
</dbReference>
<evidence type="ECO:0000256" key="20">
    <source>
        <dbReference type="ARBA" id="ARBA00048679"/>
    </source>
</evidence>
<comment type="similarity">
    <text evidence="2">Belongs to the protein kinase superfamily. Ser/Thr protein kinase family.</text>
</comment>
<keyword evidence="8" id="KW-0808">Transferase</keyword>
<feature type="transmembrane region" description="Helical" evidence="21">
    <location>
        <begin position="1231"/>
        <end position="1252"/>
    </location>
</feature>
<feature type="domain" description="Protein kinase" evidence="22">
    <location>
        <begin position="1288"/>
        <end position="1547"/>
    </location>
</feature>
<dbReference type="FunFam" id="3.80.10.10:FF:000453">
    <property type="entry name" value="Leucine-rich receptor-like protein kinase family protein"/>
    <property type="match status" value="1"/>
</dbReference>
<evidence type="ECO:0000313" key="23">
    <source>
        <dbReference type="EMBL" id="KAD3068963.1"/>
    </source>
</evidence>
<keyword evidence="9 21" id="KW-0812">Transmembrane</keyword>
<dbReference type="InterPro" id="IPR003591">
    <property type="entry name" value="Leu-rich_rpt_typical-subtyp"/>
</dbReference>
<dbReference type="SUPFAM" id="SSF52058">
    <property type="entry name" value="L domain-like"/>
    <property type="match status" value="3"/>
</dbReference>
<keyword evidence="14" id="KW-0067">ATP-binding</keyword>
<dbReference type="InterPro" id="IPR011009">
    <property type="entry name" value="Kinase-like_dom_sf"/>
</dbReference>
<dbReference type="PANTHER" id="PTHR48056">
    <property type="entry name" value="LRR RECEPTOR-LIKE SERINE/THREONINE-PROTEIN KINASE-RELATED"/>
    <property type="match status" value="1"/>
</dbReference>
<dbReference type="FunFam" id="3.80.10.10:FF:000095">
    <property type="entry name" value="LRR receptor-like serine/threonine-protein kinase GSO1"/>
    <property type="match status" value="2"/>
</dbReference>
<dbReference type="GO" id="GO:0005524">
    <property type="term" value="F:ATP binding"/>
    <property type="evidence" value="ECO:0007669"/>
    <property type="project" value="UniProtKB-KW"/>
</dbReference>
<evidence type="ECO:0000256" key="7">
    <source>
        <dbReference type="ARBA" id="ARBA00022614"/>
    </source>
</evidence>
<evidence type="ECO:0000256" key="17">
    <source>
        <dbReference type="ARBA" id="ARBA00023170"/>
    </source>
</evidence>
<keyword evidence="17" id="KW-0675">Receptor</keyword>
<sequence length="1551" mass="173348">MIIRPNIDKLLDQIDDGKRGLTRIMARFDDERDDDEVDGRDDECLQCMFITTSWRSKVVFGVLSVDSILEDEANALKHFKNSITDDPNGAILDWNANSTHHCNWTGIQCHNVTKQVISISIQQSQLKGHISPFLGNLSSLRHLDLSHNSFTGNIPFQLRYSTQLSMLSLHNNSLSGQIPTELGKLSKLQTLYLGNNFINGFIPDSLCNCTSLLQLHLGSNKLNGTIPERIGDLTNLQQNQFSGTIPVEISKMSSLQSLPINDNNLEGQIPDKIIELKQLTELYMMNNKFEGSILNSVSKLEMLSRLDLSRNRFNRSIGDIMTKLNRLTWIDLSHNFLTGSISGTVIARNIPSEFGNMEMVQTIDLSNNNLSGSIPVTIQGCRNLQRLDLSGNQLSGSVPDEIFPPLNVLSYINFSQNHLEGYIPESMANLTFLTSVDLSRNKFNGTIPEDFGSNLALEHLNLSYNSLEGCVPDMGIFKNSSAIGLHGNSYLRVADENKSCSFSSKSNHSHQISRKSTLIRAILGSLALNLVMFLGILCYCYIRKQRVKKSEDPEPVYTQRLPLKRFDRKELNDATNGFNESNILGTSSLSTVYRGTLTDGRMIAVKNLSFTEFSAESDKNFHNEMNTLAKLRHRNLVKVLGYAWESGKLRTVVLEYMENGNLDRVIHDSRIDRSRRDLPKRVDVLVSVSKGLVYLHSGYDDPIVHCDLKPSNILLDEIWEAHVSDFGMAQILGVHNHDGSSASSASTFQGTIGYLGPEFAYMRKVTTKVDVYSFGIIMMEFITRKRPTGLTEDEGIQFTLPQLIDQALSNGINEMIEIIDPNLASDLSTNHGVVQQSLQLALCCTRMDPDERPDMNEISTSLTKIRKKGVTTLTLPVSTIIMQSIFKGMLKPGIGRLYNLQELQINGISFFGPIPQEIGNLTSLMSFYLEQNQFSGTIPVEISKMSSLQSLSINDNNLEGQIPDKIIELKQLTELYMMNNKFEGSILNSVSKLEMLSRLDLSRNRFNGSIGDIMTKLNRLTWIDLSHNFLTGSISGTVIASMKNIQIYLNFSSNFLTGNIPSEFGNMEMVQTIDLSNNNLSGSIPVTIQGCRNLQRLDLSGNQLSGSVPDEIFPPLNVLSYINFSQNHLEGYIPESMANLTFLTSVDLSRNKFNGTIPEDFGSNLALEHLNLSYNSLEGCVPDMGIFKNSSAIGLHGNSYLRVADENKSCSFSSKSNHSHQISRKSTQIRAILGSLALNLVMFLGILCYCYIRKQRVKKSEDPEPVYTQRLPLKRFDRKELNDATNGFNESNILGTSSLSTVYRGTLTDGRMIAVKNLSFTEFSAESDKNFHNEMNTLAKLRHRNLVKVLGYAWESGKLRTVVLEYMENVSKGLVYLHSGYDDPIVHCDLKPSNILLDEIWEAHVSDFGMAQILGVHNHDGSSASSASTFQGTIGYLGPEFAYMRKVTTKVDVYSFGIIMMEFITRKRPTGLTEDEGIQFTLPQLTDQALSNGINEMIEIIDPNLASDLSTNHGVVQQILQLALCCTRMDPDERPDMNEISTSLTKIRKKV</sequence>
<dbReference type="Pfam" id="PF13855">
    <property type="entry name" value="LRR_8"/>
    <property type="match status" value="2"/>
</dbReference>
<evidence type="ECO:0000256" key="9">
    <source>
        <dbReference type="ARBA" id="ARBA00022692"/>
    </source>
</evidence>
<dbReference type="GO" id="GO:0005886">
    <property type="term" value="C:plasma membrane"/>
    <property type="evidence" value="ECO:0007669"/>
    <property type="project" value="UniProtKB-SubCell"/>
</dbReference>
<keyword evidence="7" id="KW-0433">Leucine-rich repeat</keyword>
<protein>
    <recommendedName>
        <fullName evidence="3">non-specific serine/threonine protein kinase</fullName>
        <ecNumber evidence="3">2.7.11.1</ecNumber>
    </recommendedName>
</protein>
<keyword evidence="10" id="KW-0732">Signal</keyword>
<dbReference type="OrthoDB" id="676979at2759"/>
<dbReference type="InterPro" id="IPR032675">
    <property type="entry name" value="LRR_dom_sf"/>
</dbReference>
<evidence type="ECO:0000256" key="15">
    <source>
        <dbReference type="ARBA" id="ARBA00022989"/>
    </source>
</evidence>
<dbReference type="Gene3D" id="1.10.510.10">
    <property type="entry name" value="Transferase(Phosphotransferase) domain 1"/>
    <property type="match status" value="2"/>
</dbReference>
<keyword evidence="6" id="KW-0597">Phosphoprotein</keyword>
<evidence type="ECO:0000256" key="19">
    <source>
        <dbReference type="ARBA" id="ARBA00047899"/>
    </source>
</evidence>
<keyword evidence="13" id="KW-0418">Kinase</keyword>
<keyword evidence="15 21" id="KW-1133">Transmembrane helix</keyword>
<keyword evidence="4" id="KW-1003">Cell membrane</keyword>
<dbReference type="SMART" id="SM00220">
    <property type="entry name" value="S_TKc"/>
    <property type="match status" value="2"/>
</dbReference>
<dbReference type="Proteomes" id="UP000326396">
    <property type="component" value="Linkage Group LG7"/>
</dbReference>
<dbReference type="GO" id="GO:0006952">
    <property type="term" value="P:defense response"/>
    <property type="evidence" value="ECO:0007669"/>
    <property type="project" value="UniProtKB-ARBA"/>
</dbReference>
<dbReference type="FunFam" id="3.80.10.10:FF:000041">
    <property type="entry name" value="LRR receptor-like serine/threonine-protein kinase ERECTA"/>
    <property type="match status" value="1"/>
</dbReference>
<proteinExistence type="inferred from homology"/>
<dbReference type="Pfam" id="PF00560">
    <property type="entry name" value="LRR_1"/>
    <property type="match status" value="5"/>
</dbReference>
<dbReference type="PANTHER" id="PTHR48056:SF83">
    <property type="entry name" value="LRR RECEPTOR-LIKE SERINE_THREONINE-PROTEIN KINASE FLS2"/>
    <property type="match status" value="1"/>
</dbReference>
<dbReference type="CDD" id="cd14066">
    <property type="entry name" value="STKc_IRAK"/>
    <property type="match status" value="1"/>
</dbReference>